<feature type="region of interest" description="Disordered" evidence="1">
    <location>
        <begin position="238"/>
        <end position="277"/>
    </location>
</feature>
<gene>
    <name evidence="2" type="ORF">LODBEIA_P29520</name>
</gene>
<feature type="compositionally biased region" description="Low complexity" evidence="1">
    <location>
        <begin position="51"/>
        <end position="66"/>
    </location>
</feature>
<name>A0ABP0ZKQ4_9ASCO</name>
<accession>A0ABP0ZKQ4</accession>
<evidence type="ECO:0000313" key="3">
    <source>
        <dbReference type="Proteomes" id="UP001497383"/>
    </source>
</evidence>
<organism evidence="2 3">
    <name type="scientific">Lodderomyces beijingensis</name>
    <dbReference type="NCBI Taxonomy" id="1775926"/>
    <lineage>
        <taxon>Eukaryota</taxon>
        <taxon>Fungi</taxon>
        <taxon>Dikarya</taxon>
        <taxon>Ascomycota</taxon>
        <taxon>Saccharomycotina</taxon>
        <taxon>Pichiomycetes</taxon>
        <taxon>Debaryomycetaceae</taxon>
        <taxon>Candida/Lodderomyces clade</taxon>
        <taxon>Lodderomyces</taxon>
    </lineage>
</organism>
<dbReference type="Proteomes" id="UP001497383">
    <property type="component" value="Chromosome 3"/>
</dbReference>
<proteinExistence type="predicted"/>
<dbReference type="GeneID" id="92208148"/>
<evidence type="ECO:0000256" key="1">
    <source>
        <dbReference type="SAM" id="MobiDB-lite"/>
    </source>
</evidence>
<evidence type="ECO:0000313" key="2">
    <source>
        <dbReference type="EMBL" id="CAK9438728.1"/>
    </source>
</evidence>
<sequence>MYDATPSTILSPCDSCLTLNPANLPQQYNPEYLTNYLQSRLGQFITQEQPASKSRSRSNTATSTTSTTTVRDCTNFEITIIHDHHDTNIKLSSIVSLVNTNSNNRIHPNEITVNHLLLYLYYHQFVLFQKTFNIGQLNLIHLGKSYKFSYDIINLKKKQVNDHLIPDLKIGEFPKFLLSIKTLERQQVHEEAKPSKNLRGRGLRDAFDVATFLQRQSGFRDQSSAHVTYADAIRSKLKRNRSSSSTHTTTADPSGARPALLNVSASNNTGGGSAGYKADESRRFKKVFVKLFRRNTV</sequence>
<dbReference type="RefSeq" id="XP_066829890.1">
    <property type="nucleotide sequence ID" value="XM_066973008.1"/>
</dbReference>
<reference evidence="2 3" key="1">
    <citation type="submission" date="2024-03" db="EMBL/GenBank/DDBJ databases">
        <authorList>
            <person name="Brejova B."/>
        </authorList>
    </citation>
    <scope>NUCLEOTIDE SEQUENCE [LARGE SCALE GENOMIC DNA]</scope>
    <source>
        <strain evidence="2 3">CBS 14171</strain>
    </source>
</reference>
<keyword evidence="3" id="KW-1185">Reference proteome</keyword>
<dbReference type="EMBL" id="OZ022407">
    <property type="protein sequence ID" value="CAK9438728.1"/>
    <property type="molecule type" value="Genomic_DNA"/>
</dbReference>
<feature type="region of interest" description="Disordered" evidence="1">
    <location>
        <begin position="47"/>
        <end position="66"/>
    </location>
</feature>
<protein>
    <submittedName>
        <fullName evidence="2">Uncharacterized protein</fullName>
    </submittedName>
</protein>